<proteinExistence type="predicted"/>
<gene>
    <name evidence="2" type="ORF">V6N11_017763</name>
</gene>
<feature type="compositionally biased region" description="Basic residues" evidence="1">
    <location>
        <begin position="159"/>
        <end position="172"/>
    </location>
</feature>
<feature type="region of interest" description="Disordered" evidence="1">
    <location>
        <begin position="153"/>
        <end position="178"/>
    </location>
</feature>
<evidence type="ECO:0000256" key="1">
    <source>
        <dbReference type="SAM" id="MobiDB-lite"/>
    </source>
</evidence>
<sequence>MTGYRVNVGEILAKELAAACVNDKGILAFPCLIYALCRRVAVPTSPADKYQAEKMGWTRAVYMRKMDVTDATPLNVAMPTPPTSPIHMPAAATNEAGPSIPAEAPYAPADTRQSPAASPQSCQFPATPPPPAPPLSLLLCQPVEIAHQIHPWAPPQTHHNQHHHLPSLKRQHPSTSYS</sequence>
<protein>
    <submittedName>
        <fullName evidence="2">Uncharacterized protein</fullName>
    </submittedName>
</protein>
<accession>A0ABR2TZQ6</accession>
<organism evidence="2 3">
    <name type="scientific">Hibiscus sabdariffa</name>
    <name type="common">roselle</name>
    <dbReference type="NCBI Taxonomy" id="183260"/>
    <lineage>
        <taxon>Eukaryota</taxon>
        <taxon>Viridiplantae</taxon>
        <taxon>Streptophyta</taxon>
        <taxon>Embryophyta</taxon>
        <taxon>Tracheophyta</taxon>
        <taxon>Spermatophyta</taxon>
        <taxon>Magnoliopsida</taxon>
        <taxon>eudicotyledons</taxon>
        <taxon>Gunneridae</taxon>
        <taxon>Pentapetalae</taxon>
        <taxon>rosids</taxon>
        <taxon>malvids</taxon>
        <taxon>Malvales</taxon>
        <taxon>Malvaceae</taxon>
        <taxon>Malvoideae</taxon>
        <taxon>Hibiscus</taxon>
    </lineage>
</organism>
<keyword evidence="3" id="KW-1185">Reference proteome</keyword>
<comment type="caution">
    <text evidence="2">The sequence shown here is derived from an EMBL/GenBank/DDBJ whole genome shotgun (WGS) entry which is preliminary data.</text>
</comment>
<dbReference type="Proteomes" id="UP001396334">
    <property type="component" value="Unassembled WGS sequence"/>
</dbReference>
<feature type="region of interest" description="Disordered" evidence="1">
    <location>
        <begin position="84"/>
        <end position="135"/>
    </location>
</feature>
<reference evidence="2 3" key="1">
    <citation type="journal article" date="2024" name="G3 (Bethesda)">
        <title>Genome assembly of Hibiscus sabdariffa L. provides insights into metabolisms of medicinal natural products.</title>
        <authorList>
            <person name="Kim T."/>
        </authorList>
    </citation>
    <scope>NUCLEOTIDE SEQUENCE [LARGE SCALE GENOMIC DNA]</scope>
    <source>
        <strain evidence="2">TK-2024</strain>
        <tissue evidence="2">Old leaves</tissue>
    </source>
</reference>
<evidence type="ECO:0000313" key="3">
    <source>
        <dbReference type="Proteomes" id="UP001396334"/>
    </source>
</evidence>
<evidence type="ECO:0000313" key="2">
    <source>
        <dbReference type="EMBL" id="KAK9042698.1"/>
    </source>
</evidence>
<name>A0ABR2TZQ6_9ROSI</name>
<dbReference type="EMBL" id="JBBPBN010000004">
    <property type="protein sequence ID" value="KAK9042698.1"/>
    <property type="molecule type" value="Genomic_DNA"/>
</dbReference>